<dbReference type="OrthoDB" id="249703at2759"/>
<keyword evidence="5" id="KW-1185">Reference proteome</keyword>
<dbReference type="SUPFAM" id="SSF47616">
    <property type="entry name" value="GST C-terminal domain-like"/>
    <property type="match status" value="1"/>
</dbReference>
<dbReference type="Proteomes" id="UP000479000">
    <property type="component" value="Unassembled WGS sequence"/>
</dbReference>
<dbReference type="EMBL" id="CADCXU010013542">
    <property type="protein sequence ID" value="CAB0003654.1"/>
    <property type="molecule type" value="Genomic_DNA"/>
</dbReference>
<dbReference type="GO" id="GO:0003746">
    <property type="term" value="F:translation elongation factor activity"/>
    <property type="evidence" value="ECO:0007669"/>
    <property type="project" value="UniProtKB-UniRule"/>
</dbReference>
<dbReference type="PANTHER" id="PTHR43986:SF1">
    <property type="entry name" value="ELONGATION FACTOR 1-GAMMA"/>
    <property type="match status" value="1"/>
</dbReference>
<accession>A0A6H5GIK1</accession>
<keyword evidence="1" id="KW-0648">Protein biosynthesis</keyword>
<evidence type="ECO:0000313" key="4">
    <source>
        <dbReference type="EMBL" id="CAB0003654.1"/>
    </source>
</evidence>
<dbReference type="InterPro" id="IPR036433">
    <property type="entry name" value="EF1B_G_C_sf"/>
</dbReference>
<evidence type="ECO:0000259" key="3">
    <source>
        <dbReference type="PROSITE" id="PS50040"/>
    </source>
</evidence>
<evidence type="ECO:0000313" key="5">
    <source>
        <dbReference type="Proteomes" id="UP000479000"/>
    </source>
</evidence>
<protein>
    <recommendedName>
        <fullName evidence="3">EF-1-gamma C-terminal domain-containing protein</fullName>
    </recommendedName>
</protein>
<reference evidence="4 5" key="1">
    <citation type="submission" date="2020-02" db="EMBL/GenBank/DDBJ databases">
        <authorList>
            <person name="Ferguson B K."/>
        </authorList>
    </citation>
    <scope>NUCLEOTIDE SEQUENCE [LARGE SCALE GENOMIC DNA]</scope>
</reference>
<sequence length="195" mass="22529">MEMIQVVQADAFSPPSHMFFIKQSNCLLGIYEFRKSYQNVNRWFTTIVNQPKVKNVLGTVKLCDKEPEVPKAEGSGKKDKKKEKSQQPKEPKAKEEKPAPEPAEEMDAAELALAAEPKSKDPFEALPKGTFNMDDFKRCYSNEDTDKSIPYFWEKFDPQNYSIWFGEYKYNDELQKVFMSCNLITGKWNSTKMAP</sequence>
<proteinExistence type="predicted"/>
<dbReference type="PANTHER" id="PTHR43986">
    <property type="entry name" value="ELONGATION FACTOR 1-GAMMA"/>
    <property type="match status" value="1"/>
</dbReference>
<evidence type="ECO:0000256" key="2">
    <source>
        <dbReference type="SAM" id="MobiDB-lite"/>
    </source>
</evidence>
<dbReference type="Gene3D" id="3.30.70.1010">
    <property type="entry name" value="Translation elongation factor EF1B, gamma chain, conserved domain"/>
    <property type="match status" value="1"/>
</dbReference>
<dbReference type="PROSITE" id="PS50040">
    <property type="entry name" value="EF1G_C"/>
    <property type="match status" value="1"/>
</dbReference>
<gene>
    <name evidence="4" type="ORF">NTEN_LOCUS9164</name>
</gene>
<dbReference type="InterPro" id="IPR036282">
    <property type="entry name" value="Glutathione-S-Trfase_C_sf"/>
</dbReference>
<keyword evidence="1" id="KW-0251">Elongation factor</keyword>
<evidence type="ECO:0000256" key="1">
    <source>
        <dbReference type="PROSITE-ProRule" id="PRU00519"/>
    </source>
</evidence>
<dbReference type="SMART" id="SM01183">
    <property type="entry name" value="EF1G"/>
    <property type="match status" value="1"/>
</dbReference>
<feature type="region of interest" description="Disordered" evidence="2">
    <location>
        <begin position="68"/>
        <end position="108"/>
    </location>
</feature>
<dbReference type="SUPFAM" id="SSF89942">
    <property type="entry name" value="eEF1-gamma domain"/>
    <property type="match status" value="1"/>
</dbReference>
<dbReference type="AlphaFoldDB" id="A0A6H5GIK1"/>
<dbReference type="InterPro" id="IPR050802">
    <property type="entry name" value="EF-GSTs"/>
</dbReference>
<dbReference type="Pfam" id="PF00647">
    <property type="entry name" value="EF1G"/>
    <property type="match status" value="1"/>
</dbReference>
<dbReference type="Gene3D" id="1.20.1050.10">
    <property type="match status" value="1"/>
</dbReference>
<name>A0A6H5GIK1_9HEMI</name>
<organism evidence="4 5">
    <name type="scientific">Nesidiocoris tenuis</name>
    <dbReference type="NCBI Taxonomy" id="355587"/>
    <lineage>
        <taxon>Eukaryota</taxon>
        <taxon>Metazoa</taxon>
        <taxon>Ecdysozoa</taxon>
        <taxon>Arthropoda</taxon>
        <taxon>Hexapoda</taxon>
        <taxon>Insecta</taxon>
        <taxon>Pterygota</taxon>
        <taxon>Neoptera</taxon>
        <taxon>Paraneoptera</taxon>
        <taxon>Hemiptera</taxon>
        <taxon>Heteroptera</taxon>
        <taxon>Panheteroptera</taxon>
        <taxon>Cimicomorpha</taxon>
        <taxon>Miridae</taxon>
        <taxon>Dicyphina</taxon>
        <taxon>Nesidiocoris</taxon>
    </lineage>
</organism>
<dbReference type="GO" id="GO:0005737">
    <property type="term" value="C:cytoplasm"/>
    <property type="evidence" value="ECO:0007669"/>
    <property type="project" value="TreeGrafter"/>
</dbReference>
<feature type="compositionally biased region" description="Basic and acidic residues" evidence="2">
    <location>
        <begin position="68"/>
        <end position="99"/>
    </location>
</feature>
<feature type="domain" description="EF-1-gamma C-terminal" evidence="3">
    <location>
        <begin position="119"/>
        <end position="195"/>
    </location>
</feature>
<dbReference type="InterPro" id="IPR001662">
    <property type="entry name" value="EF1B_G_C"/>
</dbReference>
<dbReference type="GO" id="GO:0005634">
    <property type="term" value="C:nucleus"/>
    <property type="evidence" value="ECO:0007669"/>
    <property type="project" value="TreeGrafter"/>
</dbReference>